<reference evidence="8" key="1">
    <citation type="submission" date="2016-01" db="EMBL/GenBank/DDBJ databases">
        <title>Draft genome of Chromobacterium sp. F49.</title>
        <authorList>
            <person name="Hong K.W."/>
        </authorList>
    </citation>
    <scope>NUCLEOTIDE SEQUENCE [LARGE SCALE GENOMIC DNA]</scope>
    <source>
        <strain evidence="8">P7IIIA</strain>
    </source>
</reference>
<gene>
    <name evidence="7" type="ORF">AWM68_06310</name>
</gene>
<dbReference type="InterPro" id="IPR013762">
    <property type="entry name" value="Integrase-like_cat_sf"/>
</dbReference>
<dbReference type="Gene3D" id="1.10.443.10">
    <property type="entry name" value="Intergrase catalytic core"/>
    <property type="match status" value="1"/>
</dbReference>
<dbReference type="EMBL" id="LRFC01000023">
    <property type="protein sequence ID" value="KZE65989.1"/>
    <property type="molecule type" value="Genomic_DNA"/>
</dbReference>
<evidence type="ECO:0000256" key="2">
    <source>
        <dbReference type="ARBA" id="ARBA00023125"/>
    </source>
</evidence>
<evidence type="ECO:0000259" key="5">
    <source>
        <dbReference type="PROSITE" id="PS51898"/>
    </source>
</evidence>
<dbReference type="Gene3D" id="1.10.150.130">
    <property type="match status" value="1"/>
</dbReference>
<keyword evidence="2 4" id="KW-0238">DNA-binding</keyword>
<dbReference type="CDD" id="cd00397">
    <property type="entry name" value="DNA_BRE_C"/>
    <property type="match status" value="1"/>
</dbReference>
<dbReference type="OrthoDB" id="107900at2"/>
<dbReference type="PROSITE" id="PS51898">
    <property type="entry name" value="TYR_RECOMBINASE"/>
    <property type="match status" value="1"/>
</dbReference>
<evidence type="ECO:0000256" key="3">
    <source>
        <dbReference type="ARBA" id="ARBA00023172"/>
    </source>
</evidence>
<dbReference type="PANTHER" id="PTHR30349">
    <property type="entry name" value="PHAGE INTEGRASE-RELATED"/>
    <property type="match status" value="1"/>
</dbReference>
<dbReference type="Pfam" id="PF13102">
    <property type="entry name" value="Phage_int_SAM_5"/>
    <property type="match status" value="1"/>
</dbReference>
<dbReference type="InterPro" id="IPR044068">
    <property type="entry name" value="CB"/>
</dbReference>
<proteinExistence type="inferred from homology"/>
<dbReference type="InterPro" id="IPR050090">
    <property type="entry name" value="Tyrosine_recombinase_XerCD"/>
</dbReference>
<dbReference type="InterPro" id="IPR025269">
    <property type="entry name" value="SAM-like_dom"/>
</dbReference>
<comment type="caution">
    <text evidence="7">The sequence shown here is derived from an EMBL/GenBank/DDBJ whole genome shotgun (WGS) entry which is preliminary data.</text>
</comment>
<name>A0A163R016_9BACL</name>
<dbReference type="GO" id="GO:0003677">
    <property type="term" value="F:DNA binding"/>
    <property type="evidence" value="ECO:0007669"/>
    <property type="project" value="UniProtKB-UniRule"/>
</dbReference>
<dbReference type="AlphaFoldDB" id="A0A163R016"/>
<organism evidence="7 8">
    <name type="scientific">Fictibacillus phosphorivorans</name>
    <dbReference type="NCBI Taxonomy" id="1221500"/>
    <lineage>
        <taxon>Bacteria</taxon>
        <taxon>Bacillati</taxon>
        <taxon>Bacillota</taxon>
        <taxon>Bacilli</taxon>
        <taxon>Bacillales</taxon>
        <taxon>Fictibacillaceae</taxon>
        <taxon>Fictibacillus</taxon>
    </lineage>
</organism>
<dbReference type="GO" id="GO:0015074">
    <property type="term" value="P:DNA integration"/>
    <property type="evidence" value="ECO:0007669"/>
    <property type="project" value="InterPro"/>
</dbReference>
<dbReference type="Proteomes" id="UP000076567">
    <property type="component" value="Unassembled WGS sequence"/>
</dbReference>
<protein>
    <submittedName>
        <fullName evidence="7">Integrase</fullName>
    </submittedName>
</protein>
<dbReference type="GO" id="GO:0006310">
    <property type="term" value="P:DNA recombination"/>
    <property type="evidence" value="ECO:0007669"/>
    <property type="project" value="UniProtKB-KW"/>
</dbReference>
<accession>A0A163R016</accession>
<dbReference type="PROSITE" id="PS51900">
    <property type="entry name" value="CB"/>
    <property type="match status" value="1"/>
</dbReference>
<feature type="domain" description="Tyr recombinase" evidence="5">
    <location>
        <begin position="132"/>
        <end position="314"/>
    </location>
</feature>
<evidence type="ECO:0000256" key="1">
    <source>
        <dbReference type="ARBA" id="ARBA00008857"/>
    </source>
</evidence>
<dbReference type="InterPro" id="IPR011010">
    <property type="entry name" value="DNA_brk_join_enz"/>
</dbReference>
<dbReference type="InterPro" id="IPR002104">
    <property type="entry name" value="Integrase_catalytic"/>
</dbReference>
<dbReference type="Pfam" id="PF00589">
    <property type="entry name" value="Phage_integrase"/>
    <property type="match status" value="1"/>
</dbReference>
<evidence type="ECO:0000313" key="7">
    <source>
        <dbReference type="EMBL" id="KZE65989.1"/>
    </source>
</evidence>
<dbReference type="RefSeq" id="WP_066241126.1">
    <property type="nucleotide sequence ID" value="NZ_LRFC01000023.1"/>
</dbReference>
<keyword evidence="3" id="KW-0233">DNA recombination</keyword>
<feature type="domain" description="Core-binding (CB)" evidence="6">
    <location>
        <begin position="27"/>
        <end position="111"/>
    </location>
</feature>
<evidence type="ECO:0000313" key="8">
    <source>
        <dbReference type="Proteomes" id="UP000076567"/>
    </source>
</evidence>
<dbReference type="InterPro" id="IPR010998">
    <property type="entry name" value="Integrase_recombinase_N"/>
</dbReference>
<dbReference type="SUPFAM" id="SSF56349">
    <property type="entry name" value="DNA breaking-rejoining enzymes"/>
    <property type="match status" value="1"/>
</dbReference>
<comment type="similarity">
    <text evidence="1">Belongs to the 'phage' integrase family.</text>
</comment>
<evidence type="ECO:0000256" key="4">
    <source>
        <dbReference type="PROSITE-ProRule" id="PRU01248"/>
    </source>
</evidence>
<keyword evidence="8" id="KW-1185">Reference proteome</keyword>
<sequence>MPSYLSKTKRKGLRKAPQRYVATREEMSMIEMFESFMAFKQTEGLSKFTLDDYYTHFRWFMEYAQTDVSRSEMTVELFRGYISYMLNDLGVTPVTVNLRIRTLRAFLRHSYNEGLLDTPIHEKFKPMKTDQEQIEAFTPSEVKRLLNVIDDTLYVGFRDRAMIYVMLDTLVRASELLNMKRENVDLKNGLIRLEAGQTKTKRSRDVPISAYTIKLLRQYIQETEDFNEDLLFLTYDGKQIASNTWRKRLLDLAEKANIHNKRVSQHTFRHTGALFYIMNGGDPFSLQKILGHTDMSMVKRYIQMSSTDIKRQHNSYTPLKSVLKTK</sequence>
<evidence type="ECO:0000259" key="6">
    <source>
        <dbReference type="PROSITE" id="PS51900"/>
    </source>
</evidence>
<dbReference type="PANTHER" id="PTHR30349:SF64">
    <property type="entry name" value="PROPHAGE INTEGRASE INTD-RELATED"/>
    <property type="match status" value="1"/>
</dbReference>